<protein>
    <submittedName>
        <fullName evidence="2">Putative carbon-nitrogen hydrolase</fullName>
    </submittedName>
</protein>
<evidence type="ECO:0000313" key="3">
    <source>
        <dbReference type="Proteomes" id="UP000008037"/>
    </source>
</evidence>
<dbReference type="Proteomes" id="UP000008037">
    <property type="component" value="Chromosome"/>
</dbReference>
<keyword evidence="3" id="KW-1185">Reference proteome</keyword>
<dbReference type="InterPro" id="IPR003010">
    <property type="entry name" value="C-N_Hydrolase"/>
</dbReference>
<evidence type="ECO:0000259" key="1">
    <source>
        <dbReference type="PROSITE" id="PS50263"/>
    </source>
</evidence>
<evidence type="ECO:0000313" key="2">
    <source>
        <dbReference type="EMBL" id="AFU56964.1"/>
    </source>
</evidence>
<organism evidence="2 3">
    <name type="scientific">Nitrososphaera gargensis (strain Ga9.2)</name>
    <dbReference type="NCBI Taxonomy" id="1237085"/>
    <lineage>
        <taxon>Archaea</taxon>
        <taxon>Nitrososphaerota</taxon>
        <taxon>Nitrososphaeria</taxon>
        <taxon>Nitrososphaerales</taxon>
        <taxon>Nitrososphaeraceae</taxon>
        <taxon>Nitrososphaera</taxon>
    </lineage>
</organism>
<dbReference type="KEGG" id="nga:Ngar_c00140"/>
<dbReference type="BioCyc" id="CNIT1237085:G1324-14-MONOMER"/>
<keyword evidence="2" id="KW-0378">Hydrolase</keyword>
<dbReference type="RefSeq" id="WP_015017537.1">
    <property type="nucleotide sequence ID" value="NC_018719.1"/>
</dbReference>
<accession>K0ILA0</accession>
<dbReference type="PANTHER" id="PTHR23088:SF27">
    <property type="entry name" value="DEAMINATED GLUTATHIONE AMIDASE"/>
    <property type="match status" value="1"/>
</dbReference>
<dbReference type="InterPro" id="IPR036526">
    <property type="entry name" value="C-N_Hydrolase_sf"/>
</dbReference>
<dbReference type="CDD" id="cd07581">
    <property type="entry name" value="nitrilase_3"/>
    <property type="match status" value="1"/>
</dbReference>
<dbReference type="PANTHER" id="PTHR23088">
    <property type="entry name" value="NITRILASE-RELATED"/>
    <property type="match status" value="1"/>
</dbReference>
<dbReference type="Pfam" id="PF00795">
    <property type="entry name" value="CN_hydrolase"/>
    <property type="match status" value="1"/>
</dbReference>
<gene>
    <name evidence="2" type="ordered locus">Ngar_c00140</name>
</gene>
<dbReference type="PROSITE" id="PS01227">
    <property type="entry name" value="UPF0012"/>
    <property type="match status" value="1"/>
</dbReference>
<dbReference type="SUPFAM" id="SSF56317">
    <property type="entry name" value="Carbon-nitrogen hydrolase"/>
    <property type="match status" value="1"/>
</dbReference>
<dbReference type="STRING" id="1237085.Ngar_c00140"/>
<dbReference type="InterPro" id="IPR001110">
    <property type="entry name" value="UPF0012_CS"/>
</dbReference>
<feature type="domain" description="CN hydrolase" evidence="1">
    <location>
        <begin position="7"/>
        <end position="249"/>
    </location>
</feature>
<reference evidence="2 3" key="1">
    <citation type="journal article" date="2012" name="Environ. Microbiol.">
        <title>The genome of the ammonia-oxidizing Candidatus Nitrososphaera gargensis: insights into metabolic versatility and environmental adaptations.</title>
        <authorList>
            <person name="Spang A."/>
            <person name="Poehlein A."/>
            <person name="Offre P."/>
            <person name="Zumbragel S."/>
            <person name="Haider S."/>
            <person name="Rychlik N."/>
            <person name="Nowka B."/>
            <person name="Schmeisser C."/>
            <person name="Lebedeva E.V."/>
            <person name="Rattei T."/>
            <person name="Bohm C."/>
            <person name="Schmid M."/>
            <person name="Galushko A."/>
            <person name="Hatzenpichler R."/>
            <person name="Weinmaier T."/>
            <person name="Daniel R."/>
            <person name="Schleper C."/>
            <person name="Spieck E."/>
            <person name="Streit W."/>
            <person name="Wagner M."/>
        </authorList>
    </citation>
    <scope>NUCLEOTIDE SEQUENCE [LARGE SCALE GENOMIC DNA]</scope>
    <source>
        <strain evidence="3">Ga9.2</strain>
    </source>
</reference>
<proteinExistence type="predicted"/>
<dbReference type="PATRIC" id="fig|1237085.11.peg.15"/>
<name>K0ILA0_NITGG</name>
<dbReference type="HOGENOM" id="CLU_030130_1_2_2"/>
<sequence>MEKKKKKRVALVQMRSSEDKQKNLDKSIEFIAEAAAKGADLVCFPEFQMAFSPGSQSAAQLAAGIAETVRGNFVSKLAEAAKKNNIGVIATIYEKSGRFQRVYDTAVMIRPAGKVSSVYRKLHLYNALGFKESAKLVPGKNIAKPAKTNAGSVGLLICYDLRFPELSRILTVKGADFLVAPSAWVAGEMKEEHWQTMVKARAIENGSYVVAPDQVGNIYCGRSMAVDPFGVVLVDMGQREGVEVIEIDKSRVQQVRKSLPLLKNRRTDVYRLLSY</sequence>
<dbReference type="InParanoid" id="K0ILA0"/>
<dbReference type="PROSITE" id="PS50263">
    <property type="entry name" value="CN_HYDROLASE"/>
    <property type="match status" value="1"/>
</dbReference>
<dbReference type="GO" id="GO:0016787">
    <property type="term" value="F:hydrolase activity"/>
    <property type="evidence" value="ECO:0007669"/>
    <property type="project" value="UniProtKB-KW"/>
</dbReference>
<dbReference type="EMBL" id="CP002408">
    <property type="protein sequence ID" value="AFU56964.1"/>
    <property type="molecule type" value="Genomic_DNA"/>
</dbReference>
<dbReference type="FunCoup" id="K0ILA0">
    <property type="interactions" value="126"/>
</dbReference>
<dbReference type="GeneID" id="13796190"/>
<dbReference type="AlphaFoldDB" id="K0ILA0"/>
<dbReference type="Gene3D" id="3.60.110.10">
    <property type="entry name" value="Carbon-nitrogen hydrolase"/>
    <property type="match status" value="1"/>
</dbReference>